<keyword evidence="1" id="KW-0175">Coiled coil</keyword>
<dbReference type="AlphaFoldDB" id="A0AA36JNX7"/>
<protein>
    <submittedName>
        <fullName evidence="3">Uncharacterized protein</fullName>
    </submittedName>
</protein>
<evidence type="ECO:0000256" key="2">
    <source>
        <dbReference type="SAM" id="MobiDB-lite"/>
    </source>
</evidence>
<feature type="compositionally biased region" description="Acidic residues" evidence="2">
    <location>
        <begin position="197"/>
        <end position="207"/>
    </location>
</feature>
<name>A0AA36JNX7_9DINO</name>
<gene>
    <name evidence="3" type="ORF">EVOR1521_LOCUS30260</name>
</gene>
<feature type="region of interest" description="Disordered" evidence="2">
    <location>
        <begin position="193"/>
        <end position="222"/>
    </location>
</feature>
<evidence type="ECO:0000313" key="3">
    <source>
        <dbReference type="EMBL" id="CAJ1409079.1"/>
    </source>
</evidence>
<proteinExistence type="predicted"/>
<evidence type="ECO:0000313" key="4">
    <source>
        <dbReference type="Proteomes" id="UP001178507"/>
    </source>
</evidence>
<comment type="caution">
    <text evidence="3">The sequence shown here is derived from an EMBL/GenBank/DDBJ whole genome shotgun (WGS) entry which is preliminary data.</text>
</comment>
<sequence>MRPRQEPKEAALAMVFQQTVPVTCEHLTAAIAALRKEHCELRASQVVVTKGLTKLRLLMTDSLEAWASRRKARPALGLLGQCDAARRSLEKREAMPPEVQDLADEETRLRSVISLYLRQSGAAQLQAALRLHSLPWETSEDSVVRDEPRTPDLKLWKLPCHDIQALQEEIAALRRHIEQEEQRAQRLEEGFANVGLDDGDGNEEDQDMAPPPAPGPVALPFTAEKSGADVPEQHAEAAWKAACKAVASAYGKQKEAAAVSTRKAQQALELQRLELQQRLMAQELEAIRAKCLPASAPPQGLANEGLKEAKMLRTDLSKVSSLPIHLRSAALKLVSSAEAAKLSSIIQCQWWSRRKRSAFANATRMH</sequence>
<accession>A0AA36JNX7</accession>
<keyword evidence="4" id="KW-1185">Reference proteome</keyword>
<feature type="coiled-coil region" evidence="1">
    <location>
        <begin position="163"/>
        <end position="190"/>
    </location>
</feature>
<reference evidence="3" key="1">
    <citation type="submission" date="2023-08" db="EMBL/GenBank/DDBJ databases">
        <authorList>
            <person name="Chen Y."/>
            <person name="Shah S."/>
            <person name="Dougan E. K."/>
            <person name="Thang M."/>
            <person name="Chan C."/>
        </authorList>
    </citation>
    <scope>NUCLEOTIDE SEQUENCE</scope>
</reference>
<organism evidence="3 4">
    <name type="scientific">Effrenium voratum</name>
    <dbReference type="NCBI Taxonomy" id="2562239"/>
    <lineage>
        <taxon>Eukaryota</taxon>
        <taxon>Sar</taxon>
        <taxon>Alveolata</taxon>
        <taxon>Dinophyceae</taxon>
        <taxon>Suessiales</taxon>
        <taxon>Symbiodiniaceae</taxon>
        <taxon>Effrenium</taxon>
    </lineage>
</organism>
<dbReference type="Proteomes" id="UP001178507">
    <property type="component" value="Unassembled WGS sequence"/>
</dbReference>
<evidence type="ECO:0000256" key="1">
    <source>
        <dbReference type="SAM" id="Coils"/>
    </source>
</evidence>
<dbReference type="EMBL" id="CAUJNA010003749">
    <property type="protein sequence ID" value="CAJ1409079.1"/>
    <property type="molecule type" value="Genomic_DNA"/>
</dbReference>